<dbReference type="AlphaFoldDB" id="A0A419PSZ7"/>
<reference evidence="1 2" key="2">
    <citation type="journal article" date="2021" name="Genomics">
        <title>High-quality reference genome for Clonorchis sinensis.</title>
        <authorList>
            <person name="Young N.D."/>
            <person name="Stroehlein A.J."/>
            <person name="Kinkar L."/>
            <person name="Wang T."/>
            <person name="Sohn W.M."/>
            <person name="Chang B.C.H."/>
            <person name="Kaur P."/>
            <person name="Weisz D."/>
            <person name="Dudchenko O."/>
            <person name="Aiden E.L."/>
            <person name="Korhonen P.K."/>
            <person name="Gasser R.B."/>
        </authorList>
    </citation>
    <scope>NUCLEOTIDE SEQUENCE [LARGE SCALE GENOMIC DNA]</scope>
    <source>
        <strain evidence="1">Cs-k2</strain>
    </source>
</reference>
<protein>
    <submittedName>
        <fullName evidence="1">Uncharacterized protein</fullName>
    </submittedName>
</protein>
<gene>
    <name evidence="1" type="ORF">CSKR_109674</name>
</gene>
<name>A0A419PSZ7_CLOSI</name>
<evidence type="ECO:0000313" key="1">
    <source>
        <dbReference type="EMBL" id="KAG5448398.1"/>
    </source>
</evidence>
<organism evidence="1 2">
    <name type="scientific">Clonorchis sinensis</name>
    <name type="common">Chinese liver fluke</name>
    <dbReference type="NCBI Taxonomy" id="79923"/>
    <lineage>
        <taxon>Eukaryota</taxon>
        <taxon>Metazoa</taxon>
        <taxon>Spiralia</taxon>
        <taxon>Lophotrochozoa</taxon>
        <taxon>Platyhelminthes</taxon>
        <taxon>Trematoda</taxon>
        <taxon>Digenea</taxon>
        <taxon>Opisthorchiida</taxon>
        <taxon>Opisthorchiata</taxon>
        <taxon>Opisthorchiidae</taxon>
        <taxon>Clonorchis</taxon>
    </lineage>
</organism>
<evidence type="ECO:0000313" key="2">
    <source>
        <dbReference type="Proteomes" id="UP000286415"/>
    </source>
</evidence>
<proteinExistence type="predicted"/>
<sequence>MCCTRPPHVPVATIFEISRYMYIRNGLLIRLLKPLRQPTTGFALLGAHQNIRLTETRGLRLPDEPQEGRNRSWAVEEVSATLSVVHYELYILFQASHESIHRYRTQLTCYDKSNNIQLEAVQETHAYISSAEQLEASISYYSKHMSHSDEIILVKIVCFVVAQLMSNNFLVIFTSNENTTKPALIVILGSA</sequence>
<dbReference type="EMBL" id="NIRI02000042">
    <property type="protein sequence ID" value="KAG5448398.1"/>
    <property type="molecule type" value="Genomic_DNA"/>
</dbReference>
<comment type="caution">
    <text evidence="1">The sequence shown here is derived from an EMBL/GenBank/DDBJ whole genome shotgun (WGS) entry which is preliminary data.</text>
</comment>
<dbReference type="InParanoid" id="A0A419PSZ7"/>
<reference evidence="1 2" key="1">
    <citation type="journal article" date="2018" name="Biotechnol. Adv.">
        <title>Improved genomic resources and new bioinformatic workflow for the carcinogenic parasite Clonorchis sinensis: Biotechnological implications.</title>
        <authorList>
            <person name="Wang D."/>
            <person name="Korhonen P.K."/>
            <person name="Gasser R.B."/>
            <person name="Young N.D."/>
        </authorList>
    </citation>
    <scope>NUCLEOTIDE SEQUENCE [LARGE SCALE GENOMIC DNA]</scope>
    <source>
        <strain evidence="1">Cs-k2</strain>
    </source>
</reference>
<dbReference type="Proteomes" id="UP000286415">
    <property type="component" value="Unassembled WGS sequence"/>
</dbReference>
<keyword evidence="2" id="KW-1185">Reference proteome</keyword>
<accession>A0A419PSZ7</accession>